<protein>
    <submittedName>
        <fullName evidence="2">Uncharacterized protein</fullName>
    </submittedName>
</protein>
<dbReference type="Proteomes" id="UP000775213">
    <property type="component" value="Unassembled WGS sequence"/>
</dbReference>
<dbReference type="AlphaFoldDB" id="A0AAV7HBW7"/>
<accession>A0AAV7HBW7</accession>
<comment type="caution">
    <text evidence="2">The sequence shown here is derived from an EMBL/GenBank/DDBJ whole genome shotgun (WGS) entry which is preliminary data.</text>
</comment>
<evidence type="ECO:0000313" key="2">
    <source>
        <dbReference type="EMBL" id="KAH0465362.1"/>
    </source>
</evidence>
<reference evidence="2 3" key="1">
    <citation type="journal article" date="2021" name="Hortic Res">
        <title>Chromosome-scale assembly of the Dendrobium chrysotoxum genome enhances the understanding of orchid evolution.</title>
        <authorList>
            <person name="Zhang Y."/>
            <person name="Zhang G.Q."/>
            <person name="Zhang D."/>
            <person name="Liu X.D."/>
            <person name="Xu X.Y."/>
            <person name="Sun W.H."/>
            <person name="Yu X."/>
            <person name="Zhu X."/>
            <person name="Wang Z.W."/>
            <person name="Zhao X."/>
            <person name="Zhong W.Y."/>
            <person name="Chen H."/>
            <person name="Yin W.L."/>
            <person name="Huang T."/>
            <person name="Niu S.C."/>
            <person name="Liu Z.J."/>
        </authorList>
    </citation>
    <scope>NUCLEOTIDE SEQUENCE [LARGE SCALE GENOMIC DNA]</scope>
    <source>
        <strain evidence="2">Lindl</strain>
    </source>
</reference>
<dbReference type="EMBL" id="JAGFBR010000006">
    <property type="protein sequence ID" value="KAH0465362.1"/>
    <property type="molecule type" value="Genomic_DNA"/>
</dbReference>
<sequence>MKNLPAPLHVREEDIMRLLKVPNVEHLLYEICYLNKYIEEEFMFKAMITQLCKDQRASVEKVTMLEAKNKRFQTLIAAKEVALTGFESSRVIDDFKKLIAFKTIIQDCIQEACNHIYEIECIDEGFIRGFLKGVRLVQRKTGVEVEGLTPSQASDDSPPDSNGDEIESELQKAFGLEVDDEVIDIE</sequence>
<keyword evidence="3" id="KW-1185">Reference proteome</keyword>
<organism evidence="2 3">
    <name type="scientific">Dendrobium chrysotoxum</name>
    <name type="common">Orchid</name>
    <dbReference type="NCBI Taxonomy" id="161865"/>
    <lineage>
        <taxon>Eukaryota</taxon>
        <taxon>Viridiplantae</taxon>
        <taxon>Streptophyta</taxon>
        <taxon>Embryophyta</taxon>
        <taxon>Tracheophyta</taxon>
        <taxon>Spermatophyta</taxon>
        <taxon>Magnoliopsida</taxon>
        <taxon>Liliopsida</taxon>
        <taxon>Asparagales</taxon>
        <taxon>Orchidaceae</taxon>
        <taxon>Epidendroideae</taxon>
        <taxon>Malaxideae</taxon>
        <taxon>Dendrobiinae</taxon>
        <taxon>Dendrobium</taxon>
    </lineage>
</organism>
<evidence type="ECO:0000256" key="1">
    <source>
        <dbReference type="SAM" id="MobiDB-lite"/>
    </source>
</evidence>
<feature type="region of interest" description="Disordered" evidence="1">
    <location>
        <begin position="147"/>
        <end position="167"/>
    </location>
</feature>
<evidence type="ECO:0000313" key="3">
    <source>
        <dbReference type="Proteomes" id="UP000775213"/>
    </source>
</evidence>
<proteinExistence type="predicted"/>
<name>A0AAV7HBW7_DENCH</name>
<feature type="compositionally biased region" description="Low complexity" evidence="1">
    <location>
        <begin position="150"/>
        <end position="161"/>
    </location>
</feature>
<gene>
    <name evidence="2" type="ORF">IEQ34_005465</name>
</gene>